<dbReference type="AlphaFoldDB" id="A0A3E2H971"/>
<feature type="region of interest" description="Disordered" evidence="1">
    <location>
        <begin position="29"/>
        <end position="110"/>
    </location>
</feature>
<feature type="non-terminal residue" evidence="2">
    <location>
        <position position="110"/>
    </location>
</feature>
<feature type="non-terminal residue" evidence="2">
    <location>
        <position position="1"/>
    </location>
</feature>
<feature type="compositionally biased region" description="Low complexity" evidence="1">
    <location>
        <begin position="100"/>
        <end position="110"/>
    </location>
</feature>
<feature type="compositionally biased region" description="Gly residues" evidence="1">
    <location>
        <begin position="52"/>
        <end position="99"/>
    </location>
</feature>
<dbReference type="Proteomes" id="UP000258309">
    <property type="component" value="Unassembled WGS sequence"/>
</dbReference>
<accession>A0A3E2H971</accession>
<name>A0A3E2H971_SCYLI</name>
<keyword evidence="3" id="KW-1185">Reference proteome</keyword>
<gene>
    <name evidence="2" type="ORF">B7463_g6589</name>
</gene>
<evidence type="ECO:0000256" key="1">
    <source>
        <dbReference type="SAM" id="MobiDB-lite"/>
    </source>
</evidence>
<proteinExistence type="predicted"/>
<evidence type="ECO:0000313" key="3">
    <source>
        <dbReference type="Proteomes" id="UP000258309"/>
    </source>
</evidence>
<comment type="caution">
    <text evidence="2">The sequence shown here is derived from an EMBL/GenBank/DDBJ whole genome shotgun (WGS) entry which is preliminary data.</text>
</comment>
<dbReference type="OrthoDB" id="2683368at2759"/>
<evidence type="ECO:0000313" key="2">
    <source>
        <dbReference type="EMBL" id="RFU29731.1"/>
    </source>
</evidence>
<dbReference type="EMBL" id="NCSJ02000119">
    <property type="protein sequence ID" value="RFU29731.1"/>
    <property type="molecule type" value="Genomic_DNA"/>
</dbReference>
<protein>
    <submittedName>
        <fullName evidence="2">Uncharacterized protein</fullName>
    </submittedName>
</protein>
<reference evidence="2 3" key="1">
    <citation type="submission" date="2018-05" db="EMBL/GenBank/DDBJ databases">
        <title>Draft genome sequence of Scytalidium lignicola DSM 105466, a ubiquitous saprotrophic fungus.</title>
        <authorList>
            <person name="Buettner E."/>
            <person name="Gebauer A.M."/>
            <person name="Hofrichter M."/>
            <person name="Liers C."/>
            <person name="Kellner H."/>
        </authorList>
    </citation>
    <scope>NUCLEOTIDE SEQUENCE [LARGE SCALE GENOMIC DNA]</scope>
    <source>
        <strain evidence="2 3">DSM 105466</strain>
    </source>
</reference>
<sequence length="110" mass="10477">SATPSPSSTSSAGGVDAAAGKFMSTVQAARQNSFGPTSPAEKPYMSATAPWAGGGDEFSGFSYGGSGGGGAGGGYDYDAGSRGGGRQGLPNNSGGGRRGPGLPSGPRGTR</sequence>
<organism evidence="2 3">
    <name type="scientific">Scytalidium lignicola</name>
    <name type="common">Hyphomycete</name>
    <dbReference type="NCBI Taxonomy" id="5539"/>
    <lineage>
        <taxon>Eukaryota</taxon>
        <taxon>Fungi</taxon>
        <taxon>Dikarya</taxon>
        <taxon>Ascomycota</taxon>
        <taxon>Pezizomycotina</taxon>
        <taxon>Leotiomycetes</taxon>
        <taxon>Leotiomycetes incertae sedis</taxon>
        <taxon>Scytalidium</taxon>
    </lineage>
</organism>